<reference evidence="3" key="1">
    <citation type="submission" date="2025-08" db="UniProtKB">
        <authorList>
            <consortium name="RefSeq"/>
        </authorList>
    </citation>
    <scope>IDENTIFICATION</scope>
</reference>
<accession>A0A8M1KRP6</accession>
<dbReference type="GO" id="GO:0006260">
    <property type="term" value="P:DNA replication"/>
    <property type="evidence" value="ECO:0007669"/>
    <property type="project" value="TreeGrafter"/>
</dbReference>
<dbReference type="Proteomes" id="UP000515152">
    <property type="component" value="Chromosome 20"/>
</dbReference>
<dbReference type="PANTHER" id="PTHR14389:SF3">
    <property type="entry name" value="PROTEIN FAM111A-LIKE"/>
    <property type="match status" value="1"/>
</dbReference>
<dbReference type="GO" id="GO:0000785">
    <property type="term" value="C:chromatin"/>
    <property type="evidence" value="ECO:0007669"/>
    <property type="project" value="TreeGrafter"/>
</dbReference>
<proteinExistence type="predicted"/>
<dbReference type="AlphaFoldDB" id="A0A8M1KRP6"/>
<dbReference type="Pfam" id="PF13365">
    <property type="entry name" value="Trypsin_2"/>
    <property type="match status" value="1"/>
</dbReference>
<keyword evidence="2" id="KW-1185">Reference proteome</keyword>
<dbReference type="OrthoDB" id="10025068at2759"/>
<sequence>MSTPAREPVMQAAGASQTTPSPWRVKEENYSNSMGPHSHNFNVKFGLDVRTIHCDQPCTVLEAIKSTKKYKEHITCADGNIIIQLGKVDNECIVATHFPCSCVEEDESLIISSEKEVVGEQLTKPFDKMIYPKDRYVLFKIDTVGGKDTKTKKIFRNESVKQFKYLCVYAQKGMTVEEALKRDGRFIDDLGNFELTDNENRVITEGTQKVDNLHKKSFKVCLPRCKGKKHETAVTRRLPRKNQPTPVSDVVQQSGISVKTALEKTGSSVNTEEIYERLRQQFTELRNLMENRFPGDSYQEALNLRRENFGKIQQSFSEVHRIRKMLKLGQSVCKLNVRDVCEGTGFVLFDSFVLTNAHLFKDYVEGGKLQEGVEVLALFGYEDPEPERNYSCFSAKKTFVDFDVELDYAILELNPEGQLSNKQTTNVKVPQGLLRTFCPLPQIGEACIIGHPAGGVKKMDPICIIEKEGRRQNVQDHLNPYKDTLLTLMSIRQIISNRGIDDLMMGGSKDGVVTYNTFMYHGASGSPVFDALGRVFGLHTAGYCYGFPKEESVIEYAQPVLTIFKKFVDNLRESGKMSLLERVKKVAEQNSHLKKLTQDPDSSTPMEVD</sequence>
<name>A0A8M1KRP6_CLUHA</name>
<feature type="region of interest" description="Disordered" evidence="1">
    <location>
        <begin position="1"/>
        <end position="21"/>
    </location>
</feature>
<gene>
    <name evidence="3" type="primary">LOC116225285</name>
</gene>
<dbReference type="RefSeq" id="XP_042566731.1">
    <property type="nucleotide sequence ID" value="XM_042710797.1"/>
</dbReference>
<organism evidence="2 3">
    <name type="scientific">Clupea harengus</name>
    <name type="common">Atlantic herring</name>
    <dbReference type="NCBI Taxonomy" id="7950"/>
    <lineage>
        <taxon>Eukaryota</taxon>
        <taxon>Metazoa</taxon>
        <taxon>Chordata</taxon>
        <taxon>Craniata</taxon>
        <taxon>Vertebrata</taxon>
        <taxon>Euteleostomi</taxon>
        <taxon>Actinopterygii</taxon>
        <taxon>Neopterygii</taxon>
        <taxon>Teleostei</taxon>
        <taxon>Clupei</taxon>
        <taxon>Clupeiformes</taxon>
        <taxon>Clupeoidei</taxon>
        <taxon>Clupeidae</taxon>
        <taxon>Clupea</taxon>
    </lineage>
</organism>
<evidence type="ECO:0000313" key="2">
    <source>
        <dbReference type="Proteomes" id="UP000515152"/>
    </source>
</evidence>
<dbReference type="PANTHER" id="PTHR14389">
    <property type="entry name" value="SI:CH1073-475A24.1"/>
    <property type="match status" value="1"/>
</dbReference>
<evidence type="ECO:0000313" key="3">
    <source>
        <dbReference type="RefSeq" id="XP_042566731.1"/>
    </source>
</evidence>
<dbReference type="GO" id="GO:0005634">
    <property type="term" value="C:nucleus"/>
    <property type="evidence" value="ECO:0007669"/>
    <property type="project" value="TreeGrafter"/>
</dbReference>
<dbReference type="KEGG" id="char:116225285"/>
<dbReference type="GeneID" id="116225285"/>
<protein>
    <submittedName>
        <fullName evidence="3">Serine protease FAM111A-like</fullName>
    </submittedName>
</protein>
<evidence type="ECO:0000256" key="1">
    <source>
        <dbReference type="SAM" id="MobiDB-lite"/>
    </source>
</evidence>